<reference evidence="1" key="1">
    <citation type="submission" date="2022-08" db="EMBL/GenBank/DDBJ databases">
        <title>Chryseobacterium antibioticum,isolated from the rhizosphere soil of Pyrola in Tibet.</title>
        <authorList>
            <person name="Kan Y."/>
        </authorList>
    </citation>
    <scope>NUCLEOTIDE SEQUENCE</scope>
    <source>
        <strain evidence="1">Pc2-12</strain>
    </source>
</reference>
<dbReference type="EMBL" id="JANZQH010000002">
    <property type="protein sequence ID" value="MCT2406769.1"/>
    <property type="molecule type" value="Genomic_DNA"/>
</dbReference>
<dbReference type="SUPFAM" id="SSF48295">
    <property type="entry name" value="TrpR-like"/>
    <property type="match status" value="1"/>
</dbReference>
<protein>
    <submittedName>
        <fullName evidence="1">Helix-turn-helix domain-containing protein</fullName>
    </submittedName>
</protein>
<accession>A0ABT2IDV5</accession>
<proteinExistence type="predicted"/>
<keyword evidence="2" id="KW-1185">Reference proteome</keyword>
<dbReference type="RefSeq" id="WP_259827702.1">
    <property type="nucleotide sequence ID" value="NZ_JANZQH010000002.1"/>
</dbReference>
<sequence length="113" mass="13529">MDRKIQKIASMPNYQSIYKDMIEQKFPDKLDDCKKIIEKASLCALDIILLNKIIFGEKVQETERFNQRHRSYDEKSIIKILDYQKKHELNNTQVASAYKLSRNTIAKWKKQYE</sequence>
<dbReference type="InterPro" id="IPR010921">
    <property type="entry name" value="Trp_repressor/repl_initiator"/>
</dbReference>
<dbReference type="Proteomes" id="UP001142057">
    <property type="component" value="Unassembled WGS sequence"/>
</dbReference>
<evidence type="ECO:0000313" key="1">
    <source>
        <dbReference type="EMBL" id="MCT2406769.1"/>
    </source>
</evidence>
<gene>
    <name evidence="1" type="ORF">NZD88_04255</name>
</gene>
<name>A0ABT2IDV5_9FLAO</name>
<evidence type="ECO:0000313" key="2">
    <source>
        <dbReference type="Proteomes" id="UP001142057"/>
    </source>
</evidence>
<organism evidence="1 2">
    <name type="scientific">Chryseobacterium pyrolae</name>
    <dbReference type="NCBI Taxonomy" id="2987481"/>
    <lineage>
        <taxon>Bacteria</taxon>
        <taxon>Pseudomonadati</taxon>
        <taxon>Bacteroidota</taxon>
        <taxon>Flavobacteriia</taxon>
        <taxon>Flavobacteriales</taxon>
        <taxon>Weeksellaceae</taxon>
        <taxon>Chryseobacterium group</taxon>
        <taxon>Chryseobacterium</taxon>
    </lineage>
</organism>
<comment type="caution">
    <text evidence="1">The sequence shown here is derived from an EMBL/GenBank/DDBJ whole genome shotgun (WGS) entry which is preliminary data.</text>
</comment>